<evidence type="ECO:0000313" key="3">
    <source>
        <dbReference type="EMBL" id="QHS93795.1"/>
    </source>
</evidence>
<dbReference type="AlphaFoldDB" id="A0A6C0BN15"/>
<feature type="transmembrane region" description="Helical" evidence="2">
    <location>
        <begin position="104"/>
        <end position="125"/>
    </location>
</feature>
<protein>
    <submittedName>
        <fullName evidence="3">Uncharacterized protein</fullName>
    </submittedName>
</protein>
<evidence type="ECO:0000256" key="1">
    <source>
        <dbReference type="SAM" id="Coils"/>
    </source>
</evidence>
<reference evidence="3" key="1">
    <citation type="journal article" date="2020" name="Nature">
        <title>Giant virus diversity and host interactions through global metagenomics.</title>
        <authorList>
            <person name="Schulz F."/>
            <person name="Roux S."/>
            <person name="Paez-Espino D."/>
            <person name="Jungbluth S."/>
            <person name="Walsh D.A."/>
            <person name="Denef V.J."/>
            <person name="McMahon K.D."/>
            <person name="Konstantinidis K.T."/>
            <person name="Eloe-Fadrosh E.A."/>
            <person name="Kyrpides N.C."/>
            <person name="Woyke T."/>
        </authorList>
    </citation>
    <scope>NUCLEOTIDE SEQUENCE</scope>
    <source>
        <strain evidence="3">GVMAG-M-3300018080-19</strain>
    </source>
</reference>
<accession>A0A6C0BN15</accession>
<evidence type="ECO:0000256" key="2">
    <source>
        <dbReference type="SAM" id="Phobius"/>
    </source>
</evidence>
<proteinExistence type="predicted"/>
<organism evidence="3">
    <name type="scientific">viral metagenome</name>
    <dbReference type="NCBI Taxonomy" id="1070528"/>
    <lineage>
        <taxon>unclassified sequences</taxon>
        <taxon>metagenomes</taxon>
        <taxon>organismal metagenomes</taxon>
    </lineage>
</organism>
<dbReference type="InterPro" id="IPR019219">
    <property type="entry name" value="DUF2130"/>
</dbReference>
<sequence length="126" mass="13842">MKLVSRRLQDTPNDPIEDVYVCNPEMFNQNGQLITEARRQHLVAKGQLQELKEAQAKIRQLEQQADPKLQDDLRAAKAQVQELQQELTDTQAELTQVKNQLRSATIAGAAGVAAGAVGTVGALVLR</sequence>
<dbReference type="EMBL" id="MN739209">
    <property type="protein sequence ID" value="QHS93795.1"/>
    <property type="molecule type" value="Genomic_DNA"/>
</dbReference>
<dbReference type="Pfam" id="PF09903">
    <property type="entry name" value="DUF2130"/>
    <property type="match status" value="1"/>
</dbReference>
<name>A0A6C0BN15_9ZZZZ</name>
<keyword evidence="2" id="KW-1133">Transmembrane helix</keyword>
<keyword evidence="1" id="KW-0175">Coiled coil</keyword>
<feature type="coiled-coil region" evidence="1">
    <location>
        <begin position="34"/>
        <end position="107"/>
    </location>
</feature>
<keyword evidence="2" id="KW-0812">Transmembrane</keyword>
<keyword evidence="2" id="KW-0472">Membrane</keyword>